<name>A0A6J5KQ95_9CAUD</name>
<reference evidence="1" key="1">
    <citation type="submission" date="2020-04" db="EMBL/GenBank/DDBJ databases">
        <authorList>
            <person name="Chiriac C."/>
            <person name="Salcher M."/>
            <person name="Ghai R."/>
            <person name="Kavagutti S V."/>
        </authorList>
    </citation>
    <scope>NUCLEOTIDE SEQUENCE</scope>
</reference>
<gene>
    <name evidence="1" type="ORF">UFOVP43_36</name>
</gene>
<sequence length="52" mass="6241">MNTIILKRARQLWCIQDVPREIQRHNLRAWVRSVRQLGDKSLLATKVERKES</sequence>
<proteinExistence type="predicted"/>
<organism evidence="1">
    <name type="scientific">uncultured Caudovirales phage</name>
    <dbReference type="NCBI Taxonomy" id="2100421"/>
    <lineage>
        <taxon>Viruses</taxon>
        <taxon>Duplodnaviria</taxon>
        <taxon>Heunggongvirae</taxon>
        <taxon>Uroviricota</taxon>
        <taxon>Caudoviricetes</taxon>
        <taxon>Peduoviridae</taxon>
        <taxon>Maltschvirus</taxon>
        <taxon>Maltschvirus maltsch</taxon>
    </lineage>
</organism>
<protein>
    <submittedName>
        <fullName evidence="1">Uncharacterized protein</fullName>
    </submittedName>
</protein>
<dbReference type="EMBL" id="LR796171">
    <property type="protein sequence ID" value="CAB4123455.1"/>
    <property type="molecule type" value="Genomic_DNA"/>
</dbReference>
<evidence type="ECO:0000313" key="1">
    <source>
        <dbReference type="EMBL" id="CAB4123455.1"/>
    </source>
</evidence>
<accession>A0A6J5KQ95</accession>